<dbReference type="SUPFAM" id="SSF47336">
    <property type="entry name" value="ACP-like"/>
    <property type="match status" value="1"/>
</dbReference>
<dbReference type="InterPro" id="IPR016039">
    <property type="entry name" value="Thiolase-like"/>
</dbReference>
<evidence type="ECO:0000256" key="7">
    <source>
        <dbReference type="PROSITE-ProRule" id="PRU01363"/>
    </source>
</evidence>
<dbReference type="PANTHER" id="PTHR43775:SF37">
    <property type="entry name" value="SI:DKEY-61P9.11"/>
    <property type="match status" value="1"/>
</dbReference>
<dbReference type="InterPro" id="IPR014030">
    <property type="entry name" value="Ketoacyl_synth_N"/>
</dbReference>
<protein>
    <submittedName>
        <fullName evidence="11">Polyketide synthase</fullName>
    </submittedName>
</protein>
<dbReference type="InterPro" id="IPR016035">
    <property type="entry name" value="Acyl_Trfase/lysoPLipase"/>
</dbReference>
<dbReference type="SMART" id="SM00822">
    <property type="entry name" value="PKS_KR"/>
    <property type="match status" value="1"/>
</dbReference>
<dbReference type="Gene3D" id="3.30.70.250">
    <property type="entry name" value="Malonyl-CoA ACP transacylase, ACP-binding"/>
    <property type="match status" value="1"/>
</dbReference>
<dbReference type="CDD" id="cd05195">
    <property type="entry name" value="enoyl_red"/>
    <property type="match status" value="1"/>
</dbReference>
<dbReference type="SUPFAM" id="SSF55048">
    <property type="entry name" value="Probable ACP-binding domain of malonyl-CoA ACP transacylase"/>
    <property type="match status" value="1"/>
</dbReference>
<feature type="active site" description="Proton donor; for dehydratase activity" evidence="7">
    <location>
        <position position="1068"/>
    </location>
</feature>
<dbReference type="InterPro" id="IPR011032">
    <property type="entry name" value="GroES-like_sf"/>
</dbReference>
<evidence type="ECO:0000256" key="3">
    <source>
        <dbReference type="ARBA" id="ARBA00022679"/>
    </source>
</evidence>
<dbReference type="InterPro" id="IPR013154">
    <property type="entry name" value="ADH-like_N"/>
</dbReference>
<dbReference type="Pfam" id="PF16197">
    <property type="entry name" value="KAsynt_C_assoc"/>
    <property type="match status" value="1"/>
</dbReference>
<dbReference type="GO" id="GO:0044550">
    <property type="term" value="P:secondary metabolite biosynthetic process"/>
    <property type="evidence" value="ECO:0007669"/>
    <property type="project" value="UniProtKB-ARBA"/>
</dbReference>
<dbReference type="PANTHER" id="PTHR43775">
    <property type="entry name" value="FATTY ACID SYNTHASE"/>
    <property type="match status" value="1"/>
</dbReference>
<dbReference type="InterPro" id="IPR049552">
    <property type="entry name" value="PKS_DH_N"/>
</dbReference>
<dbReference type="GO" id="GO:0031177">
    <property type="term" value="F:phosphopantetheine binding"/>
    <property type="evidence" value="ECO:0007669"/>
    <property type="project" value="InterPro"/>
</dbReference>
<gene>
    <name evidence="11" type="ORF">ABOM_004009</name>
</gene>
<keyword evidence="5" id="KW-0511">Multifunctional enzyme</keyword>
<dbReference type="InterPro" id="IPR020843">
    <property type="entry name" value="ER"/>
</dbReference>
<dbReference type="InterPro" id="IPR036291">
    <property type="entry name" value="NAD(P)-bd_dom_sf"/>
</dbReference>
<dbReference type="Gene3D" id="3.40.50.150">
    <property type="entry name" value="Vaccinia Virus protein VP39"/>
    <property type="match status" value="1"/>
</dbReference>
<dbReference type="SUPFAM" id="SSF53901">
    <property type="entry name" value="Thiolase-like"/>
    <property type="match status" value="1"/>
</dbReference>
<feature type="domain" description="Carrier" evidence="8">
    <location>
        <begin position="2350"/>
        <end position="2425"/>
    </location>
</feature>
<keyword evidence="3" id="KW-0808">Transferase</keyword>
<dbReference type="InterPro" id="IPR020807">
    <property type="entry name" value="PKS_DH"/>
</dbReference>
<keyword evidence="1" id="KW-0596">Phosphopantetheine</keyword>
<comment type="caution">
    <text evidence="11">The sequence shown here is derived from an EMBL/GenBank/DDBJ whole genome shotgun (WGS) entry which is preliminary data.</text>
</comment>
<dbReference type="SMART" id="SM00823">
    <property type="entry name" value="PKS_PP"/>
    <property type="match status" value="1"/>
</dbReference>
<dbReference type="Gene3D" id="1.10.1200.10">
    <property type="entry name" value="ACP-like"/>
    <property type="match status" value="1"/>
</dbReference>
<dbReference type="SMART" id="SM00829">
    <property type="entry name" value="PKS_ER"/>
    <property type="match status" value="1"/>
</dbReference>
<dbReference type="CDD" id="cd02440">
    <property type="entry name" value="AdoMet_MTases"/>
    <property type="match status" value="1"/>
</dbReference>
<dbReference type="InterPro" id="IPR029063">
    <property type="entry name" value="SAM-dependent_MTases_sf"/>
</dbReference>
<dbReference type="Gene3D" id="3.40.50.720">
    <property type="entry name" value="NAD(P)-binding Rossmann-like Domain"/>
    <property type="match status" value="1"/>
</dbReference>
<proteinExistence type="predicted"/>
<dbReference type="InterPro" id="IPR032821">
    <property type="entry name" value="PKS_assoc"/>
</dbReference>
<dbReference type="SMART" id="SM00826">
    <property type="entry name" value="PKS_DH"/>
    <property type="match status" value="1"/>
</dbReference>
<dbReference type="OrthoDB" id="329835at2759"/>
<dbReference type="GeneID" id="34447399"/>
<dbReference type="InterPro" id="IPR013217">
    <property type="entry name" value="Methyltransf_12"/>
</dbReference>
<dbReference type="Pfam" id="PF00698">
    <property type="entry name" value="Acyl_transf_1"/>
    <property type="match status" value="1"/>
</dbReference>
<evidence type="ECO:0000313" key="12">
    <source>
        <dbReference type="Proteomes" id="UP000179179"/>
    </source>
</evidence>
<dbReference type="GO" id="GO:0016491">
    <property type="term" value="F:oxidoreductase activity"/>
    <property type="evidence" value="ECO:0007669"/>
    <property type="project" value="InterPro"/>
</dbReference>
<dbReference type="Pfam" id="PF14765">
    <property type="entry name" value="PS-DH"/>
    <property type="match status" value="1"/>
</dbReference>
<dbReference type="InterPro" id="IPR020841">
    <property type="entry name" value="PKS_Beta-ketoAc_synthase_dom"/>
</dbReference>
<feature type="active site" description="Proton acceptor; for dehydratase activity" evidence="7">
    <location>
        <position position="902"/>
    </location>
</feature>
<evidence type="ECO:0000256" key="2">
    <source>
        <dbReference type="ARBA" id="ARBA00022553"/>
    </source>
</evidence>
<feature type="region of interest" description="C-terminal hotdog fold" evidence="7">
    <location>
        <begin position="1008"/>
        <end position="1157"/>
    </location>
</feature>
<evidence type="ECO:0000313" key="11">
    <source>
        <dbReference type="EMBL" id="OGM47171.1"/>
    </source>
</evidence>
<dbReference type="Pfam" id="PF00550">
    <property type="entry name" value="PP-binding"/>
    <property type="match status" value="1"/>
</dbReference>
<evidence type="ECO:0000259" key="8">
    <source>
        <dbReference type="PROSITE" id="PS50075"/>
    </source>
</evidence>
<dbReference type="GO" id="GO:0004312">
    <property type="term" value="F:fatty acid synthase activity"/>
    <property type="evidence" value="ECO:0007669"/>
    <property type="project" value="TreeGrafter"/>
</dbReference>
<dbReference type="InterPro" id="IPR001227">
    <property type="entry name" value="Ac_transferase_dom_sf"/>
</dbReference>
<dbReference type="SMART" id="SM00825">
    <property type="entry name" value="PKS_KS"/>
    <property type="match status" value="1"/>
</dbReference>
<reference evidence="11 12" key="1">
    <citation type="journal article" date="2016" name="Genome Biol. Evol.">
        <title>Draft genome sequence of an aflatoxigenic Aspergillus species, A. bombycis.</title>
        <authorList>
            <person name="Moore G.G."/>
            <person name="Mack B.M."/>
            <person name="Beltz S.B."/>
            <person name="Gilbert M.K."/>
        </authorList>
    </citation>
    <scope>NUCLEOTIDE SEQUENCE [LARGE SCALE GENOMIC DNA]</scope>
    <source>
        <strain evidence="12">NRRL 26010</strain>
    </source>
</reference>
<dbReference type="Gene3D" id="3.40.366.10">
    <property type="entry name" value="Malonyl-Coenzyme A Acyl Carrier Protein, domain 2"/>
    <property type="match status" value="1"/>
</dbReference>
<dbReference type="InterPro" id="IPR020806">
    <property type="entry name" value="PKS_PP-bd"/>
</dbReference>
<dbReference type="Gene3D" id="3.40.47.10">
    <property type="match status" value="1"/>
</dbReference>
<dbReference type="RefSeq" id="XP_022390888.1">
    <property type="nucleotide sequence ID" value="XM_022531139.1"/>
</dbReference>
<dbReference type="Pfam" id="PF02801">
    <property type="entry name" value="Ketoacyl-synt_C"/>
    <property type="match status" value="1"/>
</dbReference>
<dbReference type="STRING" id="109264.A0A1F8A637"/>
<dbReference type="Proteomes" id="UP000179179">
    <property type="component" value="Unassembled WGS sequence"/>
</dbReference>
<dbReference type="Pfam" id="PF21089">
    <property type="entry name" value="PKS_DH_N"/>
    <property type="match status" value="1"/>
</dbReference>
<dbReference type="Pfam" id="PF13602">
    <property type="entry name" value="ADH_zinc_N_2"/>
    <property type="match status" value="1"/>
</dbReference>
<dbReference type="CDD" id="cd00833">
    <property type="entry name" value="PKS"/>
    <property type="match status" value="1"/>
</dbReference>
<dbReference type="InterPro" id="IPR014031">
    <property type="entry name" value="Ketoacyl_synth_C"/>
</dbReference>
<dbReference type="Pfam" id="PF08659">
    <property type="entry name" value="KR"/>
    <property type="match status" value="1"/>
</dbReference>
<dbReference type="InterPro" id="IPR049900">
    <property type="entry name" value="PKS_mFAS_DH"/>
</dbReference>
<evidence type="ECO:0000259" key="9">
    <source>
        <dbReference type="PROSITE" id="PS52004"/>
    </source>
</evidence>
<dbReference type="InterPro" id="IPR036736">
    <property type="entry name" value="ACP-like_sf"/>
</dbReference>
<keyword evidence="12" id="KW-1185">Reference proteome</keyword>
<keyword evidence="2" id="KW-0597">Phosphoprotein</keyword>
<dbReference type="Pfam" id="PF08242">
    <property type="entry name" value="Methyltransf_12"/>
    <property type="match status" value="1"/>
</dbReference>
<dbReference type="Gene3D" id="3.90.180.10">
    <property type="entry name" value="Medium-chain alcohol dehydrogenases, catalytic domain"/>
    <property type="match status" value="1"/>
</dbReference>
<dbReference type="GO" id="GO:0006633">
    <property type="term" value="P:fatty acid biosynthetic process"/>
    <property type="evidence" value="ECO:0007669"/>
    <property type="project" value="TreeGrafter"/>
</dbReference>
<dbReference type="PROSITE" id="PS50075">
    <property type="entry name" value="CARRIER"/>
    <property type="match status" value="1"/>
</dbReference>
<evidence type="ECO:0000256" key="4">
    <source>
        <dbReference type="ARBA" id="ARBA00022857"/>
    </source>
</evidence>
<feature type="domain" description="PKS/mFAS DH" evidence="10">
    <location>
        <begin position="870"/>
        <end position="1157"/>
    </location>
</feature>
<organism evidence="11 12">
    <name type="scientific">Aspergillus bombycis</name>
    <dbReference type="NCBI Taxonomy" id="109264"/>
    <lineage>
        <taxon>Eukaryota</taxon>
        <taxon>Fungi</taxon>
        <taxon>Dikarya</taxon>
        <taxon>Ascomycota</taxon>
        <taxon>Pezizomycotina</taxon>
        <taxon>Eurotiomycetes</taxon>
        <taxon>Eurotiomycetidae</taxon>
        <taxon>Eurotiales</taxon>
        <taxon>Aspergillaceae</taxon>
        <taxon>Aspergillus</taxon>
    </lineage>
</organism>
<dbReference type="InterPro" id="IPR042104">
    <property type="entry name" value="PKS_dehydratase_sf"/>
</dbReference>
<dbReference type="InterPro" id="IPR013968">
    <property type="entry name" value="PKS_KR"/>
</dbReference>
<dbReference type="SUPFAM" id="SSF50129">
    <property type="entry name" value="GroES-like"/>
    <property type="match status" value="1"/>
</dbReference>
<keyword evidence="6" id="KW-0012">Acyltransferase</keyword>
<dbReference type="SUPFAM" id="SSF53335">
    <property type="entry name" value="S-adenosyl-L-methionine-dependent methyltransferases"/>
    <property type="match status" value="1"/>
</dbReference>
<feature type="domain" description="Ketosynthase family 3 (KS3)" evidence="9">
    <location>
        <begin position="38"/>
        <end position="432"/>
    </location>
</feature>
<dbReference type="Pfam" id="PF00109">
    <property type="entry name" value="ketoacyl-synt"/>
    <property type="match status" value="2"/>
</dbReference>
<dbReference type="InterPro" id="IPR057326">
    <property type="entry name" value="KR_dom"/>
</dbReference>
<dbReference type="Pfam" id="PF08240">
    <property type="entry name" value="ADH_N"/>
    <property type="match status" value="1"/>
</dbReference>
<dbReference type="SUPFAM" id="SSF51735">
    <property type="entry name" value="NAD(P)-binding Rossmann-fold domains"/>
    <property type="match status" value="2"/>
</dbReference>
<dbReference type="InterPro" id="IPR049551">
    <property type="entry name" value="PKS_DH_C"/>
</dbReference>
<dbReference type="GO" id="GO:0016874">
    <property type="term" value="F:ligase activity"/>
    <property type="evidence" value="ECO:0007669"/>
    <property type="project" value="UniProtKB-KW"/>
</dbReference>
<name>A0A1F8A637_9EURO</name>
<evidence type="ECO:0000259" key="10">
    <source>
        <dbReference type="PROSITE" id="PS52019"/>
    </source>
</evidence>
<feature type="region of interest" description="N-terminal hotdog fold" evidence="7">
    <location>
        <begin position="870"/>
        <end position="998"/>
    </location>
</feature>
<dbReference type="PROSITE" id="PS52004">
    <property type="entry name" value="KS3_2"/>
    <property type="match status" value="1"/>
</dbReference>
<evidence type="ECO:0000256" key="1">
    <source>
        <dbReference type="ARBA" id="ARBA00022450"/>
    </source>
</evidence>
<dbReference type="InterPro" id="IPR016036">
    <property type="entry name" value="Malonyl_transacylase_ACP-bd"/>
</dbReference>
<evidence type="ECO:0000256" key="6">
    <source>
        <dbReference type="ARBA" id="ARBA00023315"/>
    </source>
</evidence>
<dbReference type="SMART" id="SM00827">
    <property type="entry name" value="PKS_AT"/>
    <property type="match status" value="1"/>
</dbReference>
<evidence type="ECO:0000256" key="5">
    <source>
        <dbReference type="ARBA" id="ARBA00023268"/>
    </source>
</evidence>
<dbReference type="Gene3D" id="3.10.129.110">
    <property type="entry name" value="Polyketide synthase dehydratase"/>
    <property type="match status" value="1"/>
</dbReference>
<dbReference type="SUPFAM" id="SSF52151">
    <property type="entry name" value="FabD/lysophospholipase-like"/>
    <property type="match status" value="1"/>
</dbReference>
<dbReference type="InterPro" id="IPR050091">
    <property type="entry name" value="PKS_NRPS_Biosynth_Enz"/>
</dbReference>
<keyword evidence="4" id="KW-0521">NADP</keyword>
<dbReference type="InterPro" id="IPR014043">
    <property type="entry name" value="Acyl_transferase_dom"/>
</dbReference>
<dbReference type="PROSITE" id="PS52019">
    <property type="entry name" value="PKS_MFAS_DH"/>
    <property type="match status" value="1"/>
</dbReference>
<sequence>MNIALRIAGSIQKHDHRSSWNDVVPLSQQAQYTYVLSATPIAICGMGMRLPGGIRDSDALYEFLLNKRDARGTVPSNRFNVDGFYDADGKPGTLSSTQGYWLDDVDLSNFDSSLFSMGRKEIETLDPHQRLLLEVVREAFESAAETGWRGKNIGCYAASFAEEWTNRISYEFDLRGPSMTLRVGCSGSGLGIHLACQSIQLGECTSAIVAGANIILSPETTMLMADGGAISPDASSKTFDASANGYVRADGVNCLYIKRLDEAIRDGNPIRAVIRGTSTNAGGKSTALTAPNIEAEEALINAAYRNAGVDPARTAMVECHGTGTAMGDAIEADAVARVFGDRGIYIGAVKPNLGHSEGASAISSILKAIVELEHRTILPNIKFNTPSPRIRWDEARLTVPTEPILWPEDREERISINSYGIGGTNVHIILDSAASFGLSEPDTQSPCEREPDFKLLLLSAGHSDSLKEMQKNYHEYSTKHPNRLTDLGYTLAERREQLPLRGFCISKGTHDEAVTSPPFTSQPQRKIAFVFTGQGAQWAGMGKELLETYPELLHDVRQMDKLLQKQNNPPLWSIEEQLLMSSEGSLLSEAEVAQPGEIAAAYAAGSLSMHDAVLLAYYRGAASKEQTREGAMAAVGLGYDEVVQWLRPGVVIACENSPWSVTLSGDADAIESVLSGIKNDRPDVFQRLLKVNKAYHSHHMQDVGHLYDSLIANQPAIKQPNVPFHSTVFSRQLHEPEEFGSGYWRLNMESPVWFYQGFNSLLQSQIGKDALYVEIGPHSALAGPIKQIYRAHNASNPYLSVLSRGADAVITFLSCVGELWSRGVTIKYPLPATMPKALHDLPLYPWHYGESWWSESRPMKSSRFQKFPRHELLGVRTIESSDLEPVWRNVLRLGDVSWLRDHCVGPDIVFPAAAYIAMVGHAIWQITDLKDFTLRDVSLKTAMVLDDSVPTEIITRLQPHRLTDSLNSPFFEFSVMSYTGSVWTQHCVGLVAGGQSSPGPTPKVTSFSRIVESKRFYRATTRVGLRYGPHFTGLRQITASVSESTASAIIHDNRHPGSSYILHPTTTDLILQSAFVAMHQGQPRFFEKCRLPTFIEEMYIGGNAGEHDIHLNTTVQKQKVESHGVVKDTLVFFMKGLELSTPEKEEDEQEEKSETAELVWKPDIHFVDPTTLVKPAQQAELLLANPLIERIFLLCIIDLMHDIKDIPTAQPHLELYRIWMSEQLSQAQKEGSPLVPDAKDLFNLGASDRKELIHSLVASHTEGTMVPGSRILFLCYRHMFDIFKGRTNPLELMRRDGLLGRYYDCLQDKHDYKDFLKLLSHLRPRMNILEIGAGTGGLTAKVLDFLRSESGEDTYHEYMYTDISSGFFVDAQERFHNRPRICYDVLDISKDPIEQGFPEAHYDLVIASNILHATPKLTETLKHTKRLLKPDGRLLLQELCPASKWTNFIFGLFPGWWLGKDDGRPSEPYISPAEWNCRLRAAGFTGVDASALDAEHPYQLNTMLVATPAPPPCQKTVTLLHIGTSSHPVVQDLHQRLSLDGYKVDLLSWGDNIPSDQDIVFLLDVESPFFDNITEENLNGFLQVSKHHSSSQLLWITHAAQILPQDPRFSQVLGMARTLRSELGISFYTLEMENFGPGSTEAICLLLERIQQRAVENTGESEFDPDREYAWVNGAIHVSRMHWLSVPAALAQSSRRSQKATLEIGRPGLLNTLRWVSQPMEPLRANEVRIKTMSISMNFKELLLAMGVVPIDEGQELAGTDSAGIVTAVGSNVTNVAVGDRVMALTVESTSYTTVLQLSSHLCIQIPDDCSFEEASTLPTVYLTVLRTLREKANLRQGQTTLIHSAAGGVGIAAIHYAKSVGARIYATVGSPKKISFLVDKMGVERGNIFYSRDNSFLDGVMKATCGRGVDVVLNSLSGEQLHASWQCVAEGGTMVEIGKRDLLGRGKLSMSPFLANRSYIGADIATLAVLEPAWVQEQLATIVDLYKQGTIHPIRPVKTFPLNELQDAFRYLQTGQHIGKLVLQFSASTDLPVATRVPVLELRGDRAYLLVGGMRGIGASIARWMVYQGAKRLVFLSRSAGKRDEDKALVRELSDMGCKVLTFAGDVAHMATVQRVISSVTTPIAGVIQLAMVLADTGVLDMDLETWNTALRPKVDGTWNLHEALPMDMDFFVMASSLSGTFGNYGQANYAAANTFLDAFAQFRQGQGLAASVVDLGVVDEVGFVSRNESIHRSMVQQMSAPISECSLLSSFHLAIVRSHPPSDPSSVFNPLEGFRSPHQLLHGLLSEIGIAKSQFMWQRDPRTALNRVHTQKDASTPDGDQREDGGLKSFLAAIHDNPGILQDQSSTERAATEIARQVSIYTTRHADEATNLGLSLHDFGVDSLVAIELRNWWKQSFGVDVTVLQLMNGGSFRDLGQKAVDQLKQRHLKG</sequence>
<dbReference type="InterPro" id="IPR009081">
    <property type="entry name" value="PP-bd_ACP"/>
</dbReference>
<accession>A0A1F8A637</accession>
<dbReference type="EMBL" id="LYCR01000025">
    <property type="protein sequence ID" value="OGM47171.1"/>
    <property type="molecule type" value="Genomic_DNA"/>
</dbReference>